<dbReference type="GO" id="GO:1903670">
    <property type="term" value="P:regulation of sprouting angiogenesis"/>
    <property type="evidence" value="ECO:0007669"/>
    <property type="project" value="TreeGrafter"/>
</dbReference>
<feature type="repeat" description="ANK" evidence="3">
    <location>
        <begin position="285"/>
        <end position="317"/>
    </location>
</feature>
<organism evidence="6 7">
    <name type="scientific">Chelonia mydas</name>
    <name type="common">Green sea-turtle</name>
    <name type="synonym">Chelonia agassizi</name>
    <dbReference type="NCBI Taxonomy" id="8469"/>
    <lineage>
        <taxon>Eukaryota</taxon>
        <taxon>Metazoa</taxon>
        <taxon>Chordata</taxon>
        <taxon>Craniata</taxon>
        <taxon>Vertebrata</taxon>
        <taxon>Euteleostomi</taxon>
        <taxon>Archelosauria</taxon>
        <taxon>Testudinata</taxon>
        <taxon>Testudines</taxon>
        <taxon>Cryptodira</taxon>
        <taxon>Durocryptodira</taxon>
        <taxon>Americhelydia</taxon>
        <taxon>Chelonioidea</taxon>
        <taxon>Cheloniidae</taxon>
        <taxon>Chelonia</taxon>
    </lineage>
</organism>
<dbReference type="AlphaFoldDB" id="M7BJZ6"/>
<dbReference type="InterPro" id="IPR036770">
    <property type="entry name" value="Ankyrin_rpt-contain_sf"/>
</dbReference>
<dbReference type="Proteomes" id="UP000031443">
    <property type="component" value="Unassembled WGS sequence"/>
</dbReference>
<feature type="region of interest" description="Disordered" evidence="4">
    <location>
        <begin position="349"/>
        <end position="370"/>
    </location>
</feature>
<dbReference type="STRING" id="8469.M7BJZ6"/>
<dbReference type="PANTHER" id="PTHR24179:SF31">
    <property type="entry name" value="PROTEIN PHOSPHATASE 1 REGULATORY INHIBITOR SUBUNIT 16B"/>
    <property type="match status" value="1"/>
</dbReference>
<dbReference type="FunFam" id="1.25.40.20:FF:000105">
    <property type="entry name" value="protein phosphatase 1 regulatory inhibitor subunit 16B"/>
    <property type="match status" value="1"/>
</dbReference>
<evidence type="ECO:0000256" key="4">
    <source>
        <dbReference type="SAM" id="MobiDB-lite"/>
    </source>
</evidence>
<dbReference type="InterPro" id="IPR012461">
    <property type="entry name" value="SACK1"/>
</dbReference>
<evidence type="ECO:0000313" key="7">
    <source>
        <dbReference type="Proteomes" id="UP000031443"/>
    </source>
</evidence>
<feature type="compositionally biased region" description="Low complexity" evidence="4">
    <location>
        <begin position="357"/>
        <end position="367"/>
    </location>
</feature>
<dbReference type="Pfam" id="PF12796">
    <property type="entry name" value="Ank_2"/>
    <property type="match status" value="2"/>
</dbReference>
<dbReference type="Gene3D" id="1.25.40.20">
    <property type="entry name" value="Ankyrin repeat-containing domain"/>
    <property type="match status" value="2"/>
</dbReference>
<keyword evidence="7" id="KW-1185">Reference proteome</keyword>
<feature type="repeat" description="ANK" evidence="3">
    <location>
        <begin position="252"/>
        <end position="284"/>
    </location>
</feature>
<dbReference type="InterPro" id="IPR051226">
    <property type="entry name" value="PP1_Regulatory_Subunit"/>
</dbReference>
<dbReference type="Pfam" id="PF07894">
    <property type="entry name" value="SACK1"/>
    <property type="match status" value="1"/>
</dbReference>
<feature type="repeat" description="ANK" evidence="3">
    <location>
        <begin position="103"/>
        <end position="135"/>
    </location>
</feature>
<accession>M7BJZ6</accession>
<proteinExistence type="predicted"/>
<gene>
    <name evidence="6" type="ORF">UY3_04579</name>
</gene>
<dbReference type="GO" id="GO:0005737">
    <property type="term" value="C:cytoplasm"/>
    <property type="evidence" value="ECO:0007669"/>
    <property type="project" value="TreeGrafter"/>
</dbReference>
<dbReference type="SUPFAM" id="SSF48403">
    <property type="entry name" value="Ankyrin repeat"/>
    <property type="match status" value="1"/>
</dbReference>
<dbReference type="Gene3D" id="3.30.870.10">
    <property type="entry name" value="Endonuclease Chain A"/>
    <property type="match status" value="1"/>
</dbReference>
<evidence type="ECO:0000256" key="1">
    <source>
        <dbReference type="ARBA" id="ARBA00022737"/>
    </source>
</evidence>
<dbReference type="GO" id="GO:0017020">
    <property type="term" value="F:myosin phosphatase regulator activity"/>
    <property type="evidence" value="ECO:0007669"/>
    <property type="project" value="TreeGrafter"/>
</dbReference>
<dbReference type="PANTHER" id="PTHR24179">
    <property type="entry name" value="PROTEIN PHOSPHATASE 1 REGULATORY SUBUNIT 12"/>
    <property type="match status" value="1"/>
</dbReference>
<feature type="repeat" description="ANK" evidence="3">
    <location>
        <begin position="85"/>
        <end position="102"/>
    </location>
</feature>
<dbReference type="GO" id="GO:0061028">
    <property type="term" value="P:establishment of endothelial barrier"/>
    <property type="evidence" value="ECO:0007669"/>
    <property type="project" value="TreeGrafter"/>
</dbReference>
<name>M7BJZ6_CHEMY</name>
<keyword evidence="2 3" id="KW-0040">ANK repeat</keyword>
<dbReference type="PROSITE" id="PS50297">
    <property type="entry name" value="ANK_REP_REGION"/>
    <property type="match status" value="3"/>
</dbReference>
<sequence length="862" mass="95393">MGQCRLWTSVHLDDILNDVTAFGKLPFLSKLWANSKLNKAEVWSLGQGMGWLGLLMKQVGDFGNVLSVENEIIIVSQCCIDNFEEIVKLLLNHGANVNAKDNELWTPLHAAATCGHINLVKILIQHGADLLAVNADGNMPYDLCEDEQTLDVIETCMAYQAVGNQTFMGLIYKVLNSNPRGADLLAVNADGNMPYDLCEDEQTLDVIETCMAYQGITQEKINEMRAAPEQAMISDIRGLIAAGQDLNRTDIQGATLLHIAGANGYLHAAEMLLDHGAQLDVQDWDGWEPLHAAAFWGQMQMAELLVSHGASLSARTAFDEMPIDLCEEEEFKVLLLELKHKHDVIMKSQMRHKSSLSRRTSSTGSRGKVVRRASLSDRTNLYRKEYEKEAIVWQQMGATEEQRNAGYAGEIMEARSDQENTDPNSELEKSMLLPELATKSTQSDPQSSLQNGLRTPASSYQYSVSNGDVWKMHTAPDCNTSQALPYSSPGVPDSQQIWCGYKDRSHQTLSELKRQRAAAKLLNHPFLSTHFGTSLMRVRTITGNTYYTSFTWTDGKLNSSNLLLLSGQVAEHFDLEFRILYAQSKPISPKLPSSCRSSGIFDHLVSGTKSPKDHTVGNLLRAELARLSSTPKKPLKKTDLANTEGSKSYNLGPSYIGTEEWFGSLEAIVEPKEVNSMSTQTEPWEEKPTVTLSNAVTQTSVVMVASGTQTSVAARMAGTQTVVPRKTAMTQTDKKESVEEHLLLRQQSKEGSPSSGKSTSTSSSLQSLSSSSSQCSVASSTSSLSSLRSIEYSGNHRAEYFQKLHKERQFHYSVIRSKLNHMVAILSRRGRVPENYTSCCNVKQRHEISTSLLSLRDVSLFK</sequence>
<dbReference type="EMBL" id="KB520360">
    <property type="protein sequence ID" value="EMP38236.1"/>
    <property type="molecule type" value="Genomic_DNA"/>
</dbReference>
<dbReference type="SMART" id="SM00248">
    <property type="entry name" value="ANK"/>
    <property type="match status" value="4"/>
</dbReference>
<evidence type="ECO:0000259" key="5">
    <source>
        <dbReference type="Pfam" id="PF07894"/>
    </source>
</evidence>
<feature type="region of interest" description="Disordered" evidence="4">
    <location>
        <begin position="744"/>
        <end position="769"/>
    </location>
</feature>
<evidence type="ECO:0000313" key="6">
    <source>
        <dbReference type="EMBL" id="EMP38236.1"/>
    </source>
</evidence>
<dbReference type="GO" id="GO:0004857">
    <property type="term" value="F:enzyme inhibitor activity"/>
    <property type="evidence" value="ECO:0007669"/>
    <property type="project" value="TreeGrafter"/>
</dbReference>
<dbReference type="InterPro" id="IPR002110">
    <property type="entry name" value="Ankyrin_rpt"/>
</dbReference>
<reference evidence="7" key="1">
    <citation type="journal article" date="2013" name="Nat. Genet.">
        <title>The draft genomes of soft-shell turtle and green sea turtle yield insights into the development and evolution of the turtle-specific body plan.</title>
        <authorList>
            <person name="Wang Z."/>
            <person name="Pascual-Anaya J."/>
            <person name="Zadissa A."/>
            <person name="Li W."/>
            <person name="Niimura Y."/>
            <person name="Huang Z."/>
            <person name="Li C."/>
            <person name="White S."/>
            <person name="Xiong Z."/>
            <person name="Fang D."/>
            <person name="Wang B."/>
            <person name="Ming Y."/>
            <person name="Chen Y."/>
            <person name="Zheng Y."/>
            <person name="Kuraku S."/>
            <person name="Pignatelli M."/>
            <person name="Herrero J."/>
            <person name="Beal K."/>
            <person name="Nozawa M."/>
            <person name="Li Q."/>
            <person name="Wang J."/>
            <person name="Zhang H."/>
            <person name="Yu L."/>
            <person name="Shigenobu S."/>
            <person name="Wang J."/>
            <person name="Liu J."/>
            <person name="Flicek P."/>
            <person name="Searle S."/>
            <person name="Wang J."/>
            <person name="Kuratani S."/>
            <person name="Yin Y."/>
            <person name="Aken B."/>
            <person name="Zhang G."/>
            <person name="Irie N."/>
        </authorList>
    </citation>
    <scope>NUCLEOTIDE SEQUENCE [LARGE SCALE GENOMIC DNA]</scope>
</reference>
<evidence type="ECO:0000256" key="2">
    <source>
        <dbReference type="ARBA" id="ARBA00023043"/>
    </source>
</evidence>
<keyword evidence="1" id="KW-0677">Repeat</keyword>
<dbReference type="PROSITE" id="PS50088">
    <property type="entry name" value="ANK_REPEAT"/>
    <property type="match status" value="4"/>
</dbReference>
<feature type="domain" description="Scaffolding anchor of CK1" evidence="5">
    <location>
        <begin position="549"/>
        <end position="586"/>
    </location>
</feature>
<evidence type="ECO:0000256" key="3">
    <source>
        <dbReference type="PROSITE-ProRule" id="PRU00023"/>
    </source>
</evidence>
<protein>
    <submittedName>
        <fullName evidence="6">Protein phosphatase 1 regulatory inhibitor subunit 16B</fullName>
    </submittedName>
</protein>
<dbReference type="eggNOG" id="ENOG502RC3Z">
    <property type="taxonomic scope" value="Eukaryota"/>
</dbReference>
<feature type="compositionally biased region" description="Low complexity" evidence="4">
    <location>
        <begin position="752"/>
        <end position="769"/>
    </location>
</feature>